<dbReference type="AlphaFoldDB" id="A0A6N8JFP9"/>
<dbReference type="EMBL" id="WRXO01000006">
    <property type="protein sequence ID" value="MVT42942.1"/>
    <property type="molecule type" value="Genomic_DNA"/>
</dbReference>
<feature type="transmembrane region" description="Helical" evidence="5">
    <location>
        <begin position="99"/>
        <end position="117"/>
    </location>
</feature>
<sequence length="124" mass="13972">MENNKKTKVVYWITTGLLAAFILPGIFFLNSQAALEGTRHLGMPMWFHWELGIAKFIGGIILILPFFPKRLKEWTYVAFGIDFISAGIGNTAVDGLTPMILFPVIMFAVLLISYLTYHKLHPGK</sequence>
<comment type="subcellular location">
    <subcellularLocation>
        <location evidence="1">Membrane</location>
        <topology evidence="1">Multi-pass membrane protein</topology>
    </subcellularLocation>
</comment>
<gene>
    <name evidence="6" type="ORF">GO495_20265</name>
</gene>
<accession>A0A6N8JFP9</accession>
<evidence type="ECO:0000313" key="7">
    <source>
        <dbReference type="Proteomes" id="UP000468388"/>
    </source>
</evidence>
<feature type="transmembrane region" description="Helical" evidence="5">
    <location>
        <begin position="74"/>
        <end position="93"/>
    </location>
</feature>
<reference evidence="6 7" key="1">
    <citation type="submission" date="2019-12" db="EMBL/GenBank/DDBJ databases">
        <title>The draft genomic sequence of strain Chitinophaga oryziterrae JCM 16595.</title>
        <authorList>
            <person name="Zhang X."/>
        </authorList>
    </citation>
    <scope>NUCLEOTIDE SEQUENCE [LARGE SCALE GENOMIC DNA]</scope>
    <source>
        <strain evidence="6 7">JCM 16595</strain>
    </source>
</reference>
<keyword evidence="4 5" id="KW-0472">Membrane</keyword>
<comment type="caution">
    <text evidence="6">The sequence shown here is derived from an EMBL/GenBank/DDBJ whole genome shotgun (WGS) entry which is preliminary data.</text>
</comment>
<dbReference type="Proteomes" id="UP000468388">
    <property type="component" value="Unassembled WGS sequence"/>
</dbReference>
<keyword evidence="3 5" id="KW-1133">Transmembrane helix</keyword>
<evidence type="ECO:0000256" key="3">
    <source>
        <dbReference type="ARBA" id="ARBA00022989"/>
    </source>
</evidence>
<evidence type="ECO:0000256" key="1">
    <source>
        <dbReference type="ARBA" id="ARBA00004141"/>
    </source>
</evidence>
<feature type="transmembrane region" description="Helical" evidence="5">
    <location>
        <begin position="49"/>
        <end position="67"/>
    </location>
</feature>
<protein>
    <submittedName>
        <fullName evidence="6">DoxX family protein</fullName>
    </submittedName>
</protein>
<dbReference type="RefSeq" id="WP_157301554.1">
    <property type="nucleotide sequence ID" value="NZ_BAAAZB010000004.1"/>
</dbReference>
<evidence type="ECO:0000256" key="2">
    <source>
        <dbReference type="ARBA" id="ARBA00022692"/>
    </source>
</evidence>
<evidence type="ECO:0000313" key="6">
    <source>
        <dbReference type="EMBL" id="MVT42942.1"/>
    </source>
</evidence>
<organism evidence="6 7">
    <name type="scientific">Chitinophaga oryziterrae</name>
    <dbReference type="NCBI Taxonomy" id="1031224"/>
    <lineage>
        <taxon>Bacteria</taxon>
        <taxon>Pseudomonadati</taxon>
        <taxon>Bacteroidota</taxon>
        <taxon>Chitinophagia</taxon>
        <taxon>Chitinophagales</taxon>
        <taxon>Chitinophagaceae</taxon>
        <taxon>Chitinophaga</taxon>
    </lineage>
</organism>
<keyword evidence="7" id="KW-1185">Reference proteome</keyword>
<name>A0A6N8JFP9_9BACT</name>
<dbReference type="Pfam" id="PF13564">
    <property type="entry name" value="DoxX_2"/>
    <property type="match status" value="1"/>
</dbReference>
<dbReference type="GO" id="GO:0016020">
    <property type="term" value="C:membrane"/>
    <property type="evidence" value="ECO:0007669"/>
    <property type="project" value="UniProtKB-SubCell"/>
</dbReference>
<dbReference type="InterPro" id="IPR032808">
    <property type="entry name" value="DoxX"/>
</dbReference>
<dbReference type="OrthoDB" id="7960583at2"/>
<feature type="transmembrane region" description="Helical" evidence="5">
    <location>
        <begin position="9"/>
        <end position="29"/>
    </location>
</feature>
<proteinExistence type="predicted"/>
<keyword evidence="2 5" id="KW-0812">Transmembrane</keyword>
<evidence type="ECO:0000256" key="5">
    <source>
        <dbReference type="SAM" id="Phobius"/>
    </source>
</evidence>
<evidence type="ECO:0000256" key="4">
    <source>
        <dbReference type="ARBA" id="ARBA00023136"/>
    </source>
</evidence>